<dbReference type="EMBL" id="JACIGY010000006">
    <property type="protein sequence ID" value="MBB4413428.1"/>
    <property type="molecule type" value="Genomic_DNA"/>
</dbReference>
<evidence type="ECO:0000256" key="2">
    <source>
        <dbReference type="SAM" id="SignalP"/>
    </source>
</evidence>
<sequence>MKSAACLALPLFLVIASPLAAQGTKKPAADTKAPVQQPAPAETSLPAPYDAQLLRLSEVLGSISYLRELCGAPQEDWRRTMRQLLDSDAANEPARRERLTAAYNRGYRSFAAVHTSCTLAARTAEERYRNEGATLATEITSRFGN</sequence>
<feature type="signal peptide" evidence="2">
    <location>
        <begin position="1"/>
        <end position="21"/>
    </location>
</feature>
<evidence type="ECO:0000256" key="1">
    <source>
        <dbReference type="SAM" id="MobiDB-lite"/>
    </source>
</evidence>
<evidence type="ECO:0000313" key="8">
    <source>
        <dbReference type="Proteomes" id="UP000576087"/>
    </source>
</evidence>
<evidence type="ECO:0000313" key="3">
    <source>
        <dbReference type="EMBL" id="MBB4350540.1"/>
    </source>
</evidence>
<dbReference type="InterPro" id="IPR012645">
    <property type="entry name" value="CHP02301"/>
</dbReference>
<reference evidence="6 7" key="1">
    <citation type="submission" date="2020-08" db="EMBL/GenBank/DDBJ databases">
        <title>Genomic Encyclopedia of Type Strains, Phase IV (KMG-V): Genome sequencing to study the core and pangenomes of soil and plant-associated prokaryotes.</title>
        <authorList>
            <person name="Whitman W."/>
        </authorList>
    </citation>
    <scope>NUCLEOTIDE SEQUENCE [LARGE SCALE GENOMIC DNA]</scope>
    <source>
        <strain evidence="4 7">SEMIA 444</strain>
        <strain evidence="3 6">SEMIA 448</strain>
        <strain evidence="5 8">SEMIA 452</strain>
    </source>
</reference>
<dbReference type="AlphaFoldDB" id="A0A7W6XCY7"/>
<keyword evidence="2" id="KW-0732">Signal</keyword>
<name>A0A7W6XCY7_9HYPH</name>
<feature type="chain" id="PRO_5036405088" evidence="2">
    <location>
        <begin position="22"/>
        <end position="145"/>
    </location>
</feature>
<dbReference type="NCBIfam" id="TIGR02301">
    <property type="entry name" value="TIGR02301 family protein"/>
    <property type="match status" value="1"/>
</dbReference>
<accession>A0A7W6XCY7</accession>
<evidence type="ECO:0000313" key="4">
    <source>
        <dbReference type="EMBL" id="MBB4413428.1"/>
    </source>
</evidence>
<dbReference type="EMBL" id="JACIHM010000006">
    <property type="protein sequence ID" value="MBB4448061.1"/>
    <property type="molecule type" value="Genomic_DNA"/>
</dbReference>
<keyword evidence="7" id="KW-1185">Reference proteome</keyword>
<proteinExistence type="predicted"/>
<evidence type="ECO:0000313" key="7">
    <source>
        <dbReference type="Proteomes" id="UP000524535"/>
    </source>
</evidence>
<dbReference type="Proteomes" id="UP000524535">
    <property type="component" value="Unassembled WGS sequence"/>
</dbReference>
<dbReference type="Proteomes" id="UP000520770">
    <property type="component" value="Unassembled WGS sequence"/>
</dbReference>
<evidence type="ECO:0000313" key="6">
    <source>
        <dbReference type="Proteomes" id="UP000520770"/>
    </source>
</evidence>
<dbReference type="Pfam" id="PF09539">
    <property type="entry name" value="DUF2385"/>
    <property type="match status" value="1"/>
</dbReference>
<dbReference type="Proteomes" id="UP000576087">
    <property type="component" value="Unassembled WGS sequence"/>
</dbReference>
<feature type="region of interest" description="Disordered" evidence="1">
    <location>
        <begin position="27"/>
        <end position="46"/>
    </location>
</feature>
<protein>
    <submittedName>
        <fullName evidence="4">Uncharacterized protein (TIGR02301 family)</fullName>
    </submittedName>
</protein>
<gene>
    <name evidence="4" type="ORF">GGE31_003956</name>
    <name evidence="3" type="ORF">GGE33_004305</name>
    <name evidence="5" type="ORF">GGE35_003898</name>
</gene>
<evidence type="ECO:0000313" key="5">
    <source>
        <dbReference type="EMBL" id="MBB4448061.1"/>
    </source>
</evidence>
<comment type="caution">
    <text evidence="4">The sequence shown here is derived from an EMBL/GenBank/DDBJ whole genome shotgun (WGS) entry which is preliminary data.</text>
</comment>
<dbReference type="EMBL" id="JACIGW010000005">
    <property type="protein sequence ID" value="MBB4350540.1"/>
    <property type="molecule type" value="Genomic_DNA"/>
</dbReference>
<organism evidence="4 7">
    <name type="scientific">Aliirhizobium cellulosilyticum</name>
    <dbReference type="NCBI Taxonomy" id="393664"/>
    <lineage>
        <taxon>Bacteria</taxon>
        <taxon>Pseudomonadati</taxon>
        <taxon>Pseudomonadota</taxon>
        <taxon>Alphaproteobacteria</taxon>
        <taxon>Hyphomicrobiales</taxon>
        <taxon>Rhizobiaceae</taxon>
        <taxon>Aliirhizobium</taxon>
    </lineage>
</organism>
<dbReference type="RefSeq" id="WP_246436312.1">
    <property type="nucleotide sequence ID" value="NZ_JACIGW010000005.1"/>
</dbReference>